<proteinExistence type="predicted"/>
<dbReference type="EMBL" id="KZ857590">
    <property type="protein sequence ID" value="RDX40078.1"/>
    <property type="molecule type" value="Genomic_DNA"/>
</dbReference>
<protein>
    <submittedName>
        <fullName evidence="2">Uncharacterized protein</fullName>
    </submittedName>
</protein>
<dbReference type="Proteomes" id="UP000256964">
    <property type="component" value="Unassembled WGS sequence"/>
</dbReference>
<name>A0A371CIF8_9APHY</name>
<feature type="region of interest" description="Disordered" evidence="1">
    <location>
        <begin position="1"/>
        <end position="31"/>
    </location>
</feature>
<accession>A0A371CIF8</accession>
<gene>
    <name evidence="2" type="ORF">OH76DRAFT_460019</name>
</gene>
<evidence type="ECO:0000313" key="3">
    <source>
        <dbReference type="Proteomes" id="UP000256964"/>
    </source>
</evidence>
<reference evidence="2 3" key="1">
    <citation type="journal article" date="2018" name="Biotechnol. Biofuels">
        <title>Integrative visual omics of the white-rot fungus Polyporus brumalis exposes the biotechnological potential of its oxidative enzymes for delignifying raw plant biomass.</title>
        <authorList>
            <person name="Miyauchi S."/>
            <person name="Rancon A."/>
            <person name="Drula E."/>
            <person name="Hage H."/>
            <person name="Chaduli D."/>
            <person name="Favel A."/>
            <person name="Grisel S."/>
            <person name="Henrissat B."/>
            <person name="Herpoel-Gimbert I."/>
            <person name="Ruiz-Duenas F.J."/>
            <person name="Chevret D."/>
            <person name="Hainaut M."/>
            <person name="Lin J."/>
            <person name="Wang M."/>
            <person name="Pangilinan J."/>
            <person name="Lipzen A."/>
            <person name="Lesage-Meessen L."/>
            <person name="Navarro D."/>
            <person name="Riley R."/>
            <person name="Grigoriev I.V."/>
            <person name="Zhou S."/>
            <person name="Raouche S."/>
            <person name="Rosso M.N."/>
        </authorList>
    </citation>
    <scope>NUCLEOTIDE SEQUENCE [LARGE SCALE GENOMIC DNA]</scope>
    <source>
        <strain evidence="2 3">BRFM 1820</strain>
    </source>
</reference>
<keyword evidence="3" id="KW-1185">Reference proteome</keyword>
<evidence type="ECO:0000313" key="2">
    <source>
        <dbReference type="EMBL" id="RDX40078.1"/>
    </source>
</evidence>
<organism evidence="2 3">
    <name type="scientific">Lentinus brumalis</name>
    <dbReference type="NCBI Taxonomy" id="2498619"/>
    <lineage>
        <taxon>Eukaryota</taxon>
        <taxon>Fungi</taxon>
        <taxon>Dikarya</taxon>
        <taxon>Basidiomycota</taxon>
        <taxon>Agaricomycotina</taxon>
        <taxon>Agaricomycetes</taxon>
        <taxon>Polyporales</taxon>
        <taxon>Polyporaceae</taxon>
        <taxon>Lentinus</taxon>
    </lineage>
</organism>
<sequence>MVVSKIRSRGKSSKSRQASRRVQAQRTGNEQAKVSIVRRPCRFWIHDVTRRGDRDSEARTDLLFQTRSARERSLCTSPESKMQQVLVDDAAAP</sequence>
<dbReference type="AlphaFoldDB" id="A0A371CIF8"/>
<feature type="compositionally biased region" description="Basic residues" evidence="1">
    <location>
        <begin position="1"/>
        <end position="19"/>
    </location>
</feature>
<evidence type="ECO:0000256" key="1">
    <source>
        <dbReference type="SAM" id="MobiDB-lite"/>
    </source>
</evidence>